<gene>
    <name evidence="2" type="ORF">SDC9_161301</name>
</gene>
<keyword evidence="1" id="KW-1133">Transmembrane helix</keyword>
<feature type="transmembrane region" description="Helical" evidence="1">
    <location>
        <begin position="6"/>
        <end position="24"/>
    </location>
</feature>
<proteinExistence type="predicted"/>
<dbReference type="AlphaFoldDB" id="A0A645FHR8"/>
<feature type="transmembrane region" description="Helical" evidence="1">
    <location>
        <begin position="36"/>
        <end position="55"/>
    </location>
</feature>
<keyword evidence="1" id="KW-0812">Transmembrane</keyword>
<evidence type="ECO:0000256" key="1">
    <source>
        <dbReference type="SAM" id="Phobius"/>
    </source>
</evidence>
<evidence type="ECO:0008006" key="3">
    <source>
        <dbReference type="Google" id="ProtNLM"/>
    </source>
</evidence>
<reference evidence="2" key="1">
    <citation type="submission" date="2019-08" db="EMBL/GenBank/DDBJ databases">
        <authorList>
            <person name="Kucharzyk K."/>
            <person name="Murdoch R.W."/>
            <person name="Higgins S."/>
            <person name="Loffler F."/>
        </authorList>
    </citation>
    <scope>NUCLEOTIDE SEQUENCE</scope>
</reference>
<name>A0A645FHR8_9ZZZZ</name>
<accession>A0A645FHR8</accession>
<feature type="transmembrane region" description="Helical" evidence="1">
    <location>
        <begin position="67"/>
        <end position="90"/>
    </location>
</feature>
<sequence length="106" mass="11716">MSTFLIFLAGVLFLAAILFIKPHVKQEKKWQNVLIWVLYVVWFLITCMGVSFVYINAGVGHVKASSTAIFVFGGISVILAIVLARILGFIGGKKSTKKKINEPFQA</sequence>
<organism evidence="2">
    <name type="scientific">bioreactor metagenome</name>
    <dbReference type="NCBI Taxonomy" id="1076179"/>
    <lineage>
        <taxon>unclassified sequences</taxon>
        <taxon>metagenomes</taxon>
        <taxon>ecological metagenomes</taxon>
    </lineage>
</organism>
<dbReference type="EMBL" id="VSSQ01060549">
    <property type="protein sequence ID" value="MPN13975.1"/>
    <property type="molecule type" value="Genomic_DNA"/>
</dbReference>
<comment type="caution">
    <text evidence="2">The sequence shown here is derived from an EMBL/GenBank/DDBJ whole genome shotgun (WGS) entry which is preliminary data.</text>
</comment>
<keyword evidence="1" id="KW-0472">Membrane</keyword>
<evidence type="ECO:0000313" key="2">
    <source>
        <dbReference type="EMBL" id="MPN13975.1"/>
    </source>
</evidence>
<protein>
    <recommendedName>
        <fullName evidence="3">Dehalogenase</fullName>
    </recommendedName>
</protein>